<sequence>MNNIDKINIKRFIGGIDWATMPVLNDIAVYLNRSDIIELSRACKYLRDYCKVNNVKLDIRNLRNLICTQMIDDLGSKSKLVKKVVLTNLITTKFANLFFKKFNYCKTVIINLYSILKHLNFLEIFFMEGLCDRDPKSILPPPNFKLPKTLKSITAYSYVLQNSFIPAINEINFATHSNIVQWKISGRYDTERFSDQQPNIVHLYLHDVPAIKFDKFKTILVNNPQLRTLAYELEEYSIEKLNTVLTLPNLQKLLLFNYSTNISNFVSSSLKTNTTIKTLILRCIRPPIIIEELLAKIKSLEDVIFIWWIKSSISAINWLQFKGKFNTITFGNSPYTQSELENIVDCLKPETKIIFDYTVKNVVNYDLTI</sequence>
<proteinExistence type="predicted"/>
<reference evidence="1 2" key="1">
    <citation type="journal article" date="2015" name="Genome Biol. Evol.">
        <title>Phylogenomic analyses indicate that early fungi evolved digesting cell walls of algal ancestors of land plants.</title>
        <authorList>
            <person name="Chang Y."/>
            <person name="Wang S."/>
            <person name="Sekimoto S."/>
            <person name="Aerts A.L."/>
            <person name="Choi C."/>
            <person name="Clum A."/>
            <person name="LaButti K.M."/>
            <person name="Lindquist E.A."/>
            <person name="Yee Ngan C."/>
            <person name="Ohm R.A."/>
            <person name="Salamov A.A."/>
            <person name="Grigoriev I.V."/>
            <person name="Spatafora J.W."/>
            <person name="Berbee M.L."/>
        </authorList>
    </citation>
    <scope>NUCLEOTIDE SEQUENCE [LARGE SCALE GENOMIC DNA]</scope>
    <source>
        <strain evidence="1 2">NRRL 28638</strain>
    </source>
</reference>
<dbReference type="Proteomes" id="UP000070444">
    <property type="component" value="Unassembled WGS sequence"/>
</dbReference>
<gene>
    <name evidence="1" type="ORF">CONCODRAFT_169205</name>
</gene>
<evidence type="ECO:0000313" key="2">
    <source>
        <dbReference type="Proteomes" id="UP000070444"/>
    </source>
</evidence>
<keyword evidence="2" id="KW-1185">Reference proteome</keyword>
<dbReference type="EMBL" id="KQ964841">
    <property type="protein sequence ID" value="KXN65628.1"/>
    <property type="molecule type" value="Genomic_DNA"/>
</dbReference>
<evidence type="ECO:0008006" key="3">
    <source>
        <dbReference type="Google" id="ProtNLM"/>
    </source>
</evidence>
<dbReference type="AlphaFoldDB" id="A0A137NSA8"/>
<dbReference type="InterPro" id="IPR032675">
    <property type="entry name" value="LRR_dom_sf"/>
</dbReference>
<evidence type="ECO:0000313" key="1">
    <source>
        <dbReference type="EMBL" id="KXN65628.1"/>
    </source>
</evidence>
<dbReference type="Gene3D" id="3.80.10.10">
    <property type="entry name" value="Ribonuclease Inhibitor"/>
    <property type="match status" value="1"/>
</dbReference>
<name>A0A137NSA8_CONC2</name>
<organism evidence="1 2">
    <name type="scientific">Conidiobolus coronatus (strain ATCC 28846 / CBS 209.66 / NRRL 28638)</name>
    <name type="common">Delacroixia coronata</name>
    <dbReference type="NCBI Taxonomy" id="796925"/>
    <lineage>
        <taxon>Eukaryota</taxon>
        <taxon>Fungi</taxon>
        <taxon>Fungi incertae sedis</taxon>
        <taxon>Zoopagomycota</taxon>
        <taxon>Entomophthoromycotina</taxon>
        <taxon>Entomophthoromycetes</taxon>
        <taxon>Entomophthorales</taxon>
        <taxon>Ancylistaceae</taxon>
        <taxon>Conidiobolus</taxon>
    </lineage>
</organism>
<protein>
    <recommendedName>
        <fullName evidence="3">F-box domain-containing protein</fullName>
    </recommendedName>
</protein>
<accession>A0A137NSA8</accession>